<feature type="domain" description="Disease resistance R13L4/SHOC-2-like LRR" evidence="5">
    <location>
        <begin position="560"/>
        <end position="744"/>
    </location>
</feature>
<dbReference type="GO" id="GO:0005930">
    <property type="term" value="C:axoneme"/>
    <property type="evidence" value="ECO:0007669"/>
    <property type="project" value="UniProtKB-SubCell"/>
</dbReference>
<dbReference type="OrthoDB" id="660555at2759"/>
<feature type="compositionally biased region" description="Low complexity" evidence="4">
    <location>
        <begin position="392"/>
        <end position="438"/>
    </location>
</feature>
<dbReference type="Pfam" id="PF23598">
    <property type="entry name" value="LRR_14"/>
    <property type="match status" value="1"/>
</dbReference>
<organism evidence="6 7">
    <name type="scientific">Chlamydomonas reinhardtii</name>
    <name type="common">Chlamydomonas smithii</name>
    <dbReference type="NCBI Taxonomy" id="3055"/>
    <lineage>
        <taxon>Eukaryota</taxon>
        <taxon>Viridiplantae</taxon>
        <taxon>Chlorophyta</taxon>
        <taxon>core chlorophytes</taxon>
        <taxon>Chlorophyceae</taxon>
        <taxon>CS clade</taxon>
        <taxon>Chlamydomonadales</taxon>
        <taxon>Chlamydomonadaceae</taxon>
        <taxon>Chlamydomonas</taxon>
    </lineage>
</organism>
<dbReference type="RefSeq" id="XP_042914298.1">
    <property type="nucleotide sequence ID" value="XM_043071839.1"/>
</dbReference>
<dbReference type="PROSITE" id="PS51450">
    <property type="entry name" value="LRR"/>
    <property type="match status" value="1"/>
</dbReference>
<proteinExistence type="predicted"/>
<dbReference type="GO" id="GO:0035556">
    <property type="term" value="P:intracellular signal transduction"/>
    <property type="evidence" value="ECO:0000318"/>
    <property type="project" value="GO_Central"/>
</dbReference>
<gene>
    <name evidence="6" type="ORF">CHLRE_17g697000v5</name>
</gene>
<reference evidence="6 7" key="1">
    <citation type="journal article" date="2007" name="Science">
        <title>The Chlamydomonas genome reveals the evolution of key animal and plant functions.</title>
        <authorList>
            <person name="Merchant S.S."/>
            <person name="Prochnik S.E."/>
            <person name="Vallon O."/>
            <person name="Harris E.H."/>
            <person name="Karpowicz S.J."/>
            <person name="Witman G.B."/>
            <person name="Terry A."/>
            <person name="Salamov A."/>
            <person name="Fritz-Laylin L.K."/>
            <person name="Marechal-Drouard L."/>
            <person name="Marshall W.F."/>
            <person name="Qu L.H."/>
            <person name="Nelson D.R."/>
            <person name="Sanderfoot A.A."/>
            <person name="Spalding M.H."/>
            <person name="Kapitonov V.V."/>
            <person name="Ren Q."/>
            <person name="Ferris P."/>
            <person name="Lindquist E."/>
            <person name="Shapiro H."/>
            <person name="Lucas S.M."/>
            <person name="Grimwood J."/>
            <person name="Schmutz J."/>
            <person name="Cardol P."/>
            <person name="Cerutti H."/>
            <person name="Chanfreau G."/>
            <person name="Chen C.L."/>
            <person name="Cognat V."/>
            <person name="Croft M.T."/>
            <person name="Dent R."/>
            <person name="Dutcher S."/>
            <person name="Fernandez E."/>
            <person name="Fukuzawa H."/>
            <person name="Gonzalez-Ballester D."/>
            <person name="Gonzalez-Halphen D."/>
            <person name="Hallmann A."/>
            <person name="Hanikenne M."/>
            <person name="Hippler M."/>
            <person name="Inwood W."/>
            <person name="Jabbari K."/>
            <person name="Kalanon M."/>
            <person name="Kuras R."/>
            <person name="Lefebvre P.A."/>
            <person name="Lemaire S.D."/>
            <person name="Lobanov A.V."/>
            <person name="Lohr M."/>
            <person name="Manuell A."/>
            <person name="Meier I."/>
            <person name="Mets L."/>
            <person name="Mittag M."/>
            <person name="Mittelmeier T."/>
            <person name="Moroney J.V."/>
            <person name="Moseley J."/>
            <person name="Napoli C."/>
            <person name="Nedelcu A.M."/>
            <person name="Niyogi K."/>
            <person name="Novoselov S.V."/>
            <person name="Paulsen I.T."/>
            <person name="Pazour G."/>
            <person name="Purton S."/>
            <person name="Ral J.P."/>
            <person name="Riano-Pachon D.M."/>
            <person name="Riekhof W."/>
            <person name="Rymarquis L."/>
            <person name="Schroda M."/>
            <person name="Stern D."/>
            <person name="Umen J."/>
            <person name="Willows R."/>
            <person name="Wilson N."/>
            <person name="Zimmer S.L."/>
            <person name="Allmer J."/>
            <person name="Balk J."/>
            <person name="Bisova K."/>
            <person name="Chen C.J."/>
            <person name="Elias M."/>
            <person name="Gendler K."/>
            <person name="Hauser C."/>
            <person name="Lamb M.R."/>
            <person name="Ledford H."/>
            <person name="Long J.C."/>
            <person name="Minagawa J."/>
            <person name="Page M.D."/>
            <person name="Pan J."/>
            <person name="Pootakham W."/>
            <person name="Roje S."/>
            <person name="Rose A."/>
            <person name="Stahlberg E."/>
            <person name="Terauchi A.M."/>
            <person name="Yang P."/>
            <person name="Ball S."/>
            <person name="Bowler C."/>
            <person name="Dieckmann C.L."/>
            <person name="Gladyshev V.N."/>
            <person name="Green P."/>
            <person name="Jorgensen R."/>
            <person name="Mayfield S."/>
            <person name="Mueller-Roeber B."/>
            <person name="Rajamani S."/>
            <person name="Sayre R.T."/>
            <person name="Brokstein P."/>
            <person name="Dubchak I."/>
            <person name="Goodstein D."/>
            <person name="Hornick L."/>
            <person name="Huang Y.W."/>
            <person name="Jhaveri J."/>
            <person name="Luo Y."/>
            <person name="Martinez D."/>
            <person name="Ngau W.C."/>
            <person name="Otillar B."/>
            <person name="Poliakov A."/>
            <person name="Porter A."/>
            <person name="Szajkowski L."/>
            <person name="Werner G."/>
            <person name="Zhou K."/>
            <person name="Grigoriev I.V."/>
            <person name="Rokhsar D.S."/>
            <person name="Grossman A.R."/>
        </authorList>
    </citation>
    <scope>NUCLEOTIDE SEQUENCE [LARGE SCALE GENOMIC DNA]</scope>
    <source>
        <strain evidence="7">CC-503</strain>
    </source>
</reference>
<feature type="compositionally biased region" description="Low complexity" evidence="4">
    <location>
        <begin position="200"/>
        <end position="213"/>
    </location>
</feature>
<evidence type="ECO:0000256" key="3">
    <source>
        <dbReference type="ARBA" id="ARBA00022737"/>
    </source>
</evidence>
<dbReference type="SUPFAM" id="SSF52058">
    <property type="entry name" value="L domain-like"/>
    <property type="match status" value="1"/>
</dbReference>
<dbReference type="InterPro" id="IPR032675">
    <property type="entry name" value="LRR_dom_sf"/>
</dbReference>
<dbReference type="AlphaFoldDB" id="A0A2K3CNM6"/>
<dbReference type="InParanoid" id="A0A2K3CNM6"/>
<dbReference type="InterPro" id="IPR003591">
    <property type="entry name" value="Leu-rich_rpt_typical-subtyp"/>
</dbReference>
<name>A0A2K3CNM6_CHLRE</name>
<dbReference type="InterPro" id="IPR055414">
    <property type="entry name" value="LRR_R13L4/SHOC2-like"/>
</dbReference>
<evidence type="ECO:0000313" key="6">
    <source>
        <dbReference type="EMBL" id="PNW69891.1"/>
    </source>
</evidence>
<dbReference type="PANTHER" id="PTHR48051:SF1">
    <property type="entry name" value="RAS SUPPRESSOR PROTEIN 1"/>
    <property type="match status" value="1"/>
</dbReference>
<feature type="compositionally biased region" description="Pro residues" evidence="4">
    <location>
        <begin position="382"/>
        <end position="391"/>
    </location>
</feature>
<evidence type="ECO:0000256" key="1">
    <source>
        <dbReference type="ARBA" id="ARBA00004430"/>
    </source>
</evidence>
<feature type="compositionally biased region" description="Basic and acidic residues" evidence="4">
    <location>
        <begin position="332"/>
        <end position="351"/>
    </location>
</feature>
<dbReference type="EMBL" id="CM008978">
    <property type="protein sequence ID" value="PNW69891.1"/>
    <property type="molecule type" value="Genomic_DNA"/>
</dbReference>
<dbReference type="Gramene" id="PNW69891">
    <property type="protein sequence ID" value="PNW69891"/>
    <property type="gene ID" value="CHLRE_17g697000v5"/>
</dbReference>
<dbReference type="STRING" id="3055.A0A2K3CNM6"/>
<dbReference type="InterPro" id="IPR050216">
    <property type="entry name" value="LRR_domain-containing"/>
</dbReference>
<sequence length="786" mass="82444">MEEQTYSLDQFAPHQQPPAACSALTTLSPHLAARRPAAPAAAPATPAGPAWGELPSDALAVIINDCGLAQSDVAAVRLTCRHWRHTSCCWLQSLSPACASLEQVADIAARFPYLTSVDLTRCDTRLVGHACLCRDASSRLAALLAALAAMPSLTALTLSDTFSERMGQKYWAASVCAQALLDHSDGVPAAGPAPGGEGQGQAAAGPGTASAPHQHQHQHHQHHQHNLPPPLPQPPHHGNRSSAAAAGGPAATAMPPATPPRASQPAAAEGSVLPPTPTSQAAANTHAAAATAAAAAGADASTSEPVHTDLLGAGALSEPLQRQPRQQQGHDPGQDRAHERQEPSEHGRQQEPEEEGEQLSGSPHAHSQPHLQQQDQAAVPGTPAPATPGPATPQQVPAASPADAAVSTASPTPSTPPAAAADHPMTTTSSSTPTRSTPPSDPDLLLTELMNDPGIKSFARAIARPGATHQHAFWLPDWFGPLASLREVAVRGRQRPASGLPPCLLWLHAGRTAPQLTRLSLTRLGLATLPEQLRHLTALTRLVAQDCSLSLMPRGIAAGLSRLQHLDLSLNGLTSLPADFTCMTALEHLDLQRNKLAALPADLGRLTRLTCLLLCNNQLRQLPTSLSGLAGVQHLAASYNWLGGMAASLPLLCGLPRLRRLELACVSDVRCRLVPPQELQLLAGALTHLDLAANNLVPADVLGTLTSLRTLVLSDCGLLAVPPWVRRLAPCLSHLDLSTNSLSELPPWLPACGRLRFLSIAHNRLSLRVPPSVLEQMPQLRVVESE</sequence>
<dbReference type="ExpressionAtlas" id="A0A2K3CNM6">
    <property type="expression patterns" value="baseline and differential"/>
</dbReference>
<keyword evidence="3" id="KW-0677">Repeat</keyword>
<dbReference type="PaxDb" id="3055-EDP04751"/>
<dbReference type="GeneID" id="5717375"/>
<evidence type="ECO:0000256" key="4">
    <source>
        <dbReference type="SAM" id="MobiDB-lite"/>
    </source>
</evidence>
<evidence type="ECO:0000313" key="7">
    <source>
        <dbReference type="Proteomes" id="UP000006906"/>
    </source>
</evidence>
<keyword evidence="2" id="KW-0433">Leucine-rich repeat</keyword>
<dbReference type="Gene3D" id="3.80.10.10">
    <property type="entry name" value="Ribonuclease Inhibitor"/>
    <property type="match status" value="2"/>
</dbReference>
<comment type="subcellular location">
    <subcellularLocation>
        <location evidence="1">Cytoplasm</location>
        <location evidence="1">Cytoskeleton</location>
        <location evidence="1">Cilium axoneme</location>
    </subcellularLocation>
</comment>
<evidence type="ECO:0000259" key="5">
    <source>
        <dbReference type="Pfam" id="PF23598"/>
    </source>
</evidence>
<dbReference type="Proteomes" id="UP000006906">
    <property type="component" value="Chromosome 17"/>
</dbReference>
<feature type="compositionally biased region" description="Basic residues" evidence="4">
    <location>
        <begin position="214"/>
        <end position="225"/>
    </location>
</feature>
<feature type="compositionally biased region" description="Low complexity" evidence="4">
    <location>
        <begin position="240"/>
        <end position="255"/>
    </location>
</feature>
<feature type="region of interest" description="Disordered" evidence="4">
    <location>
        <begin position="187"/>
        <end position="286"/>
    </location>
</feature>
<dbReference type="KEGG" id="cre:CHLRE_17g697000v5"/>
<feature type="region of interest" description="Disordered" evidence="4">
    <location>
        <begin position="319"/>
        <end position="447"/>
    </location>
</feature>
<evidence type="ECO:0000256" key="2">
    <source>
        <dbReference type="ARBA" id="ARBA00022614"/>
    </source>
</evidence>
<accession>A0A2K3CNM6</accession>
<dbReference type="PANTHER" id="PTHR48051">
    <property type="match status" value="1"/>
</dbReference>
<keyword evidence="7" id="KW-1185">Reference proteome</keyword>
<protein>
    <recommendedName>
        <fullName evidence="5">Disease resistance R13L4/SHOC-2-like LRR domain-containing protein</fullName>
    </recommendedName>
</protein>
<dbReference type="SMART" id="SM00369">
    <property type="entry name" value="LRR_TYP"/>
    <property type="match status" value="6"/>
</dbReference>
<dbReference type="InterPro" id="IPR001611">
    <property type="entry name" value="Leu-rich_rpt"/>
</dbReference>
<dbReference type="OMA" id="ATHQHAF"/>